<reference evidence="1 2" key="1">
    <citation type="submission" date="2020-08" db="EMBL/GenBank/DDBJ databases">
        <title>Sequencing the genomes of 1000 actinobacteria strains.</title>
        <authorList>
            <person name="Klenk H.-P."/>
        </authorList>
    </citation>
    <scope>NUCLEOTIDE SEQUENCE [LARGE SCALE GENOMIC DNA]</scope>
    <source>
        <strain evidence="1 2">DSM 45582</strain>
    </source>
</reference>
<dbReference type="EMBL" id="JACHIV010000001">
    <property type="protein sequence ID" value="MBB5067102.1"/>
    <property type="molecule type" value="Genomic_DNA"/>
</dbReference>
<evidence type="ECO:0000313" key="1">
    <source>
        <dbReference type="EMBL" id="MBB5067102.1"/>
    </source>
</evidence>
<gene>
    <name evidence="1" type="ORF">BJ969_000190</name>
</gene>
<proteinExistence type="predicted"/>
<dbReference type="AlphaFoldDB" id="A0A840NCZ8"/>
<name>A0A840NCZ8_9PSEU</name>
<keyword evidence="2" id="KW-1185">Reference proteome</keyword>
<protein>
    <submittedName>
        <fullName evidence="1">Uncharacterized protein</fullName>
    </submittedName>
</protein>
<dbReference type="Proteomes" id="UP000580474">
    <property type="component" value="Unassembled WGS sequence"/>
</dbReference>
<accession>A0A840NCZ8</accession>
<sequence>MIPVPVTSPVPVMSPVLVMIPVLWKCSPSLNASAAPSGSAAGREVHR</sequence>
<organism evidence="1 2">
    <name type="scientific">Saccharopolyspora gloriosae</name>
    <dbReference type="NCBI Taxonomy" id="455344"/>
    <lineage>
        <taxon>Bacteria</taxon>
        <taxon>Bacillati</taxon>
        <taxon>Actinomycetota</taxon>
        <taxon>Actinomycetes</taxon>
        <taxon>Pseudonocardiales</taxon>
        <taxon>Pseudonocardiaceae</taxon>
        <taxon>Saccharopolyspora</taxon>
    </lineage>
</organism>
<comment type="caution">
    <text evidence="1">The sequence shown here is derived from an EMBL/GenBank/DDBJ whole genome shotgun (WGS) entry which is preliminary data.</text>
</comment>
<evidence type="ECO:0000313" key="2">
    <source>
        <dbReference type="Proteomes" id="UP000580474"/>
    </source>
</evidence>